<dbReference type="Proteomes" id="UP000710432">
    <property type="component" value="Unassembled WGS sequence"/>
</dbReference>
<dbReference type="InterPro" id="IPR051149">
    <property type="entry name" value="Spindly/BICDR_Dynein_Adapter"/>
</dbReference>
<dbReference type="PANTHER" id="PTHR32123">
    <property type="entry name" value="BICD FAMILY-LIKE CARGO ADAPTER"/>
    <property type="match status" value="1"/>
</dbReference>
<protein>
    <submittedName>
        <fullName evidence="3">Protein Spindly</fullName>
    </submittedName>
</protein>
<gene>
    <name evidence="3" type="ORF">LTLLF_187945</name>
</gene>
<dbReference type="GO" id="GO:0034501">
    <property type="term" value="P:protein localization to kinetochore"/>
    <property type="evidence" value="ECO:0007669"/>
    <property type="project" value="TreeGrafter"/>
</dbReference>
<dbReference type="GO" id="GO:0043515">
    <property type="term" value="F:kinetochore binding"/>
    <property type="evidence" value="ECO:0007669"/>
    <property type="project" value="TreeGrafter"/>
</dbReference>
<sequence length="123" mass="14595">MEREITDLRSKLKECEKERLKAAQYGLQLMERQTELQNQLDKCHEEMMTQKCRSHRQEVNDLKNKLEKLKVELDGARLIEKQLKQKLDHQEEVLAHKSEKLRLMEGVKTALQEVNSHSTNKNN</sequence>
<proteinExistence type="predicted"/>
<evidence type="ECO:0000256" key="2">
    <source>
        <dbReference type="SAM" id="Coils"/>
    </source>
</evidence>
<feature type="coiled-coil region" evidence="2">
    <location>
        <begin position="45"/>
        <end position="100"/>
    </location>
</feature>
<comment type="caution">
    <text evidence="3">The sequence shown here is derived from an EMBL/GenBank/DDBJ whole genome shotgun (WGS) entry which is preliminary data.</text>
</comment>
<reference evidence="3" key="1">
    <citation type="submission" date="2020-03" db="EMBL/GenBank/DDBJ databases">
        <title>Studies in the Genomics of Life Span.</title>
        <authorList>
            <person name="Glass D."/>
        </authorList>
    </citation>
    <scope>NUCLEOTIDE SEQUENCE</scope>
    <source>
        <strain evidence="3">LTLLF</strain>
        <tissue evidence="3">Muscle</tissue>
    </source>
</reference>
<organism evidence="3 4">
    <name type="scientific">Microtus ochrogaster</name>
    <name type="common">Prairie vole</name>
    <dbReference type="NCBI Taxonomy" id="79684"/>
    <lineage>
        <taxon>Eukaryota</taxon>
        <taxon>Metazoa</taxon>
        <taxon>Chordata</taxon>
        <taxon>Craniata</taxon>
        <taxon>Vertebrata</taxon>
        <taxon>Euteleostomi</taxon>
        <taxon>Mammalia</taxon>
        <taxon>Eutheria</taxon>
        <taxon>Euarchontoglires</taxon>
        <taxon>Glires</taxon>
        <taxon>Rodentia</taxon>
        <taxon>Myomorpha</taxon>
        <taxon>Muroidea</taxon>
        <taxon>Cricetidae</taxon>
        <taxon>Arvicolinae</taxon>
        <taxon>Microtus</taxon>
    </lineage>
</organism>
<evidence type="ECO:0000313" key="3">
    <source>
        <dbReference type="EMBL" id="KAH0503109.1"/>
    </source>
</evidence>
<keyword evidence="1 2" id="KW-0175">Coiled coil</keyword>
<dbReference type="PANTHER" id="PTHR32123:SF9">
    <property type="entry name" value="PROTEIN SPINDLY"/>
    <property type="match status" value="1"/>
</dbReference>
<dbReference type="GO" id="GO:0000132">
    <property type="term" value="P:establishment of mitotic spindle orientation"/>
    <property type="evidence" value="ECO:0007669"/>
    <property type="project" value="TreeGrafter"/>
</dbReference>
<dbReference type="GO" id="GO:0000922">
    <property type="term" value="C:spindle pole"/>
    <property type="evidence" value="ECO:0007669"/>
    <property type="project" value="TreeGrafter"/>
</dbReference>
<dbReference type="GO" id="GO:0000940">
    <property type="term" value="C:outer kinetochore"/>
    <property type="evidence" value="ECO:0007669"/>
    <property type="project" value="TreeGrafter"/>
</dbReference>
<dbReference type="GO" id="GO:0007080">
    <property type="term" value="P:mitotic metaphase chromosome alignment"/>
    <property type="evidence" value="ECO:0007669"/>
    <property type="project" value="TreeGrafter"/>
</dbReference>
<evidence type="ECO:0000313" key="4">
    <source>
        <dbReference type="Proteomes" id="UP000710432"/>
    </source>
</evidence>
<name>A0A8J6KMX5_MICOH</name>
<accession>A0A8J6KMX5</accession>
<dbReference type="EMBL" id="JAATJU010025600">
    <property type="protein sequence ID" value="KAH0503109.1"/>
    <property type="molecule type" value="Genomic_DNA"/>
</dbReference>
<dbReference type="AlphaFoldDB" id="A0A8J6KMX5"/>
<evidence type="ECO:0000256" key="1">
    <source>
        <dbReference type="ARBA" id="ARBA00023054"/>
    </source>
</evidence>